<evidence type="ECO:0000313" key="4">
    <source>
        <dbReference type="Proteomes" id="UP000604825"/>
    </source>
</evidence>
<name>A0A811RPE0_9POAL</name>
<sequence>MAKNLISLSTLDAEGYKHSSSGGVCKVSKGSLIHMIGDMNSAKLYVLRGSTLHGSVTAATVSNDEPSKTNLWHMRLGHMSELGMTELFKRDLLDGCIVGQMKFCEHCVFDVSPVGFDEEQQHVSVHVEHVDDRETKIVDNNVHDIVQHSRPVLQPQNQSIADRRTKRNYGPRPRLIEECDMVHYAFSCAKQVENIHEPATYTEAVVSGDREKWIFAMQEEMQSLEKNSIWDVSKKEITTLKKLLSSEFGMKDLGAAKKILGMEITRDRNSSLLFLSQQSYIKKVLHRFNMHDAKSVSTPIAPHFKLSTLQCASTDEDFEYMSRVSYSSTVGSLMYAMVCSRPDLSYAISLVSRYMTNPSKEHWKTVQ</sequence>
<keyword evidence="4" id="KW-1185">Reference proteome</keyword>
<feature type="domain" description="Reverse transcriptase Ty1/copia-type" evidence="1">
    <location>
        <begin position="234"/>
        <end position="301"/>
    </location>
</feature>
<evidence type="ECO:0008006" key="5">
    <source>
        <dbReference type="Google" id="ProtNLM"/>
    </source>
</evidence>
<dbReference type="AlphaFoldDB" id="A0A811RPE0"/>
<organism evidence="3 4">
    <name type="scientific">Miscanthus lutarioriparius</name>
    <dbReference type="NCBI Taxonomy" id="422564"/>
    <lineage>
        <taxon>Eukaryota</taxon>
        <taxon>Viridiplantae</taxon>
        <taxon>Streptophyta</taxon>
        <taxon>Embryophyta</taxon>
        <taxon>Tracheophyta</taxon>
        <taxon>Spermatophyta</taxon>
        <taxon>Magnoliopsida</taxon>
        <taxon>Liliopsida</taxon>
        <taxon>Poales</taxon>
        <taxon>Poaceae</taxon>
        <taxon>PACMAD clade</taxon>
        <taxon>Panicoideae</taxon>
        <taxon>Andropogonodae</taxon>
        <taxon>Andropogoneae</taxon>
        <taxon>Saccharinae</taxon>
        <taxon>Miscanthus</taxon>
    </lineage>
</organism>
<evidence type="ECO:0000313" key="3">
    <source>
        <dbReference type="EMBL" id="CAD6271890.1"/>
    </source>
</evidence>
<dbReference type="Pfam" id="PF13976">
    <property type="entry name" value="gag_pre-integrs"/>
    <property type="match status" value="1"/>
</dbReference>
<evidence type="ECO:0000259" key="1">
    <source>
        <dbReference type="Pfam" id="PF07727"/>
    </source>
</evidence>
<dbReference type="EMBL" id="CAJGYO010000016">
    <property type="protein sequence ID" value="CAD6271890.1"/>
    <property type="molecule type" value="Genomic_DNA"/>
</dbReference>
<accession>A0A811RPE0</accession>
<dbReference type="InterPro" id="IPR025724">
    <property type="entry name" value="GAG-pre-integrase_dom"/>
</dbReference>
<evidence type="ECO:0000259" key="2">
    <source>
        <dbReference type="Pfam" id="PF13976"/>
    </source>
</evidence>
<feature type="domain" description="GAG-pre-integrase" evidence="2">
    <location>
        <begin position="43"/>
        <end position="109"/>
    </location>
</feature>
<proteinExistence type="predicted"/>
<gene>
    <name evidence="3" type="ORF">NCGR_LOCUS55176</name>
</gene>
<protein>
    <recommendedName>
        <fullName evidence="5">Retrovirus-related Pol polyprotein from transposon TNT 1-94</fullName>
    </recommendedName>
</protein>
<dbReference type="InterPro" id="IPR013103">
    <property type="entry name" value="RVT_2"/>
</dbReference>
<dbReference type="PANTHER" id="PTHR11439:SF467">
    <property type="entry name" value="INTEGRASE CATALYTIC DOMAIN-CONTAINING PROTEIN"/>
    <property type="match status" value="1"/>
</dbReference>
<reference evidence="3" key="1">
    <citation type="submission" date="2020-10" db="EMBL/GenBank/DDBJ databases">
        <authorList>
            <person name="Han B."/>
            <person name="Lu T."/>
            <person name="Zhao Q."/>
            <person name="Huang X."/>
            <person name="Zhao Y."/>
        </authorList>
    </citation>
    <scope>NUCLEOTIDE SEQUENCE</scope>
</reference>
<dbReference type="Pfam" id="PF07727">
    <property type="entry name" value="RVT_2"/>
    <property type="match status" value="1"/>
</dbReference>
<dbReference type="PANTHER" id="PTHR11439">
    <property type="entry name" value="GAG-POL-RELATED RETROTRANSPOSON"/>
    <property type="match status" value="1"/>
</dbReference>
<dbReference type="Proteomes" id="UP000604825">
    <property type="component" value="Unassembled WGS sequence"/>
</dbReference>
<comment type="caution">
    <text evidence="3">The sequence shown here is derived from an EMBL/GenBank/DDBJ whole genome shotgun (WGS) entry which is preliminary data.</text>
</comment>
<dbReference type="OrthoDB" id="1692315at2759"/>